<reference evidence="1" key="1">
    <citation type="submission" date="2016-10" db="EMBL/GenBank/DDBJ databases">
        <authorList>
            <person name="Benchimol M."/>
            <person name="Almeida L.G."/>
            <person name="Vasconcelos A.T."/>
            <person name="Perreira-Neves A."/>
            <person name="Rosa I.A."/>
            <person name="Tasca T."/>
            <person name="Bogo M.R."/>
            <person name="de Souza W."/>
        </authorList>
    </citation>
    <scope>NUCLEOTIDE SEQUENCE [LARGE SCALE GENOMIC DNA]</scope>
    <source>
        <strain evidence="1">K</strain>
    </source>
</reference>
<accession>A0A1J4KXU4</accession>
<organism evidence="1 2">
    <name type="scientific">Tritrichomonas foetus</name>
    <dbReference type="NCBI Taxonomy" id="1144522"/>
    <lineage>
        <taxon>Eukaryota</taxon>
        <taxon>Metamonada</taxon>
        <taxon>Parabasalia</taxon>
        <taxon>Tritrichomonadida</taxon>
        <taxon>Tritrichomonadidae</taxon>
        <taxon>Tritrichomonas</taxon>
    </lineage>
</organism>
<sequence length="682" mass="76675">MLINHKALVENITDFEKTLLASKSAINSFLKEMEHAIRAHGDNPLLFSSLKRAILVIPNFDLSKKASLITLVISNCLSENDATLEFCISLLRQTYRVTSSVSSLQGTFIFSHDYTEAVRPFLTELASKFPSNTLVQLVEALLLYYQENPTKHQASTCLFTYFSVIKEPSTFIKAKFIPKLSAACDKMTRNTDYAAMLYMFRVLDALNAADHTLFFNEFIRTPENEFIALYTERYARHSESLGALLIPRIIELKNIDEKWKDFMIFDRIIKLFGGFIKSYVRDTTAPDRITGIIFALLIQISTANMLRKRGIKIDSYLYIFEISLSELRSSTGIDLISGSRLVLQNDNDFYELMNAFSHSFQYLQHEVTDLLLTSLNSLVPTKHCDTSLICTSSFLANVSHAHSEQCKKMKARAVDLFTTIMKKCQFETSLIGFIIAKSPSAFSANTLRQLNAEALTQFLSLSIESVNKSHDAVPPLELLLGIIRSSSGPFIGVHVQEIIDTLRNAVSANKVKIDSILVLNIIGELGRRKQVPTSLLKDSSVSFRSLAPLLLSNDQEINTRVTAIFSLMIFGSTDDNPDFELIFSSLMSLYVGYEKDSGHYVAIANDMLKYVTQVNKRVLDLLSHIFSPILSVGDSACNVAINEFLKFLRKQATSQDEELSTFAIHLMTVFAKPKRNIPVSSK</sequence>
<dbReference type="RefSeq" id="XP_068368848.1">
    <property type="nucleotide sequence ID" value="XM_068497507.1"/>
</dbReference>
<name>A0A1J4KXU4_9EUKA</name>
<keyword evidence="2" id="KW-1185">Reference proteome</keyword>
<dbReference type="EMBL" id="MLAK01000197">
    <property type="protein sequence ID" value="OHT15712.1"/>
    <property type="molecule type" value="Genomic_DNA"/>
</dbReference>
<evidence type="ECO:0000313" key="2">
    <source>
        <dbReference type="Proteomes" id="UP000179807"/>
    </source>
</evidence>
<proteinExistence type="predicted"/>
<evidence type="ECO:0000313" key="1">
    <source>
        <dbReference type="EMBL" id="OHT15712.1"/>
    </source>
</evidence>
<dbReference type="VEuPathDB" id="TrichDB:TRFO_13876"/>
<comment type="caution">
    <text evidence="1">The sequence shown here is derived from an EMBL/GenBank/DDBJ whole genome shotgun (WGS) entry which is preliminary data.</text>
</comment>
<protein>
    <submittedName>
        <fullName evidence="1">Uncharacterized protein</fullName>
    </submittedName>
</protein>
<gene>
    <name evidence="1" type="ORF">TRFO_13876</name>
</gene>
<dbReference type="GeneID" id="94832211"/>
<dbReference type="AlphaFoldDB" id="A0A1J4KXU4"/>
<dbReference type="Proteomes" id="UP000179807">
    <property type="component" value="Unassembled WGS sequence"/>
</dbReference>